<dbReference type="InParanoid" id="A2FSA6"/>
<dbReference type="VEuPathDB" id="TrichDB:TVAG_132670"/>
<dbReference type="AlphaFoldDB" id="A2FSA6"/>
<dbReference type="SMR" id="A2FSA6"/>
<reference evidence="1" key="1">
    <citation type="submission" date="2006-10" db="EMBL/GenBank/DDBJ databases">
        <authorList>
            <person name="Amadeo P."/>
            <person name="Zhao Q."/>
            <person name="Wortman J."/>
            <person name="Fraser-Liggett C."/>
            <person name="Carlton J."/>
        </authorList>
    </citation>
    <scope>NUCLEOTIDE SEQUENCE</scope>
    <source>
        <strain evidence="1">G3</strain>
    </source>
</reference>
<dbReference type="EMBL" id="DS113981">
    <property type="protein sequence ID" value="EAX92222.1"/>
    <property type="molecule type" value="Genomic_DNA"/>
</dbReference>
<proteinExistence type="predicted"/>
<keyword evidence="2" id="KW-1185">Reference proteome</keyword>
<evidence type="ECO:0000313" key="2">
    <source>
        <dbReference type="Proteomes" id="UP000001542"/>
    </source>
</evidence>
<dbReference type="RefSeq" id="XP_001305152.1">
    <property type="nucleotide sequence ID" value="XM_001305151.1"/>
</dbReference>
<accession>A2FSA6</accession>
<sequence length="122" mass="14358">MSDITFTEEEINAEMNNISDEEVLEQINKEIQEGMHKKLEDKKYKENLERLNKILMNLDKWKTLITSQLQKYSEIVDSSKSKNPNIKSEVTSDMLRESINDKQRFIDLIQQFEDSVKNSTAN</sequence>
<protein>
    <submittedName>
        <fullName evidence="1">Uncharacterized protein</fullName>
    </submittedName>
</protein>
<organism evidence="1 2">
    <name type="scientific">Trichomonas vaginalis (strain ATCC PRA-98 / G3)</name>
    <dbReference type="NCBI Taxonomy" id="412133"/>
    <lineage>
        <taxon>Eukaryota</taxon>
        <taxon>Metamonada</taxon>
        <taxon>Parabasalia</taxon>
        <taxon>Trichomonadida</taxon>
        <taxon>Trichomonadidae</taxon>
        <taxon>Trichomonas</taxon>
    </lineage>
</organism>
<dbReference type="VEuPathDB" id="TrichDB:TVAGG3_0210030"/>
<reference evidence="1" key="2">
    <citation type="journal article" date="2007" name="Science">
        <title>Draft genome sequence of the sexually transmitted pathogen Trichomonas vaginalis.</title>
        <authorList>
            <person name="Carlton J.M."/>
            <person name="Hirt R.P."/>
            <person name="Silva J.C."/>
            <person name="Delcher A.L."/>
            <person name="Schatz M."/>
            <person name="Zhao Q."/>
            <person name="Wortman J.R."/>
            <person name="Bidwell S.L."/>
            <person name="Alsmark U.C.M."/>
            <person name="Besteiro S."/>
            <person name="Sicheritz-Ponten T."/>
            <person name="Noel C.J."/>
            <person name="Dacks J.B."/>
            <person name="Foster P.G."/>
            <person name="Simillion C."/>
            <person name="Van de Peer Y."/>
            <person name="Miranda-Saavedra D."/>
            <person name="Barton G.J."/>
            <person name="Westrop G.D."/>
            <person name="Mueller S."/>
            <person name="Dessi D."/>
            <person name="Fiori P.L."/>
            <person name="Ren Q."/>
            <person name="Paulsen I."/>
            <person name="Zhang H."/>
            <person name="Bastida-Corcuera F.D."/>
            <person name="Simoes-Barbosa A."/>
            <person name="Brown M.T."/>
            <person name="Hayes R.D."/>
            <person name="Mukherjee M."/>
            <person name="Okumura C.Y."/>
            <person name="Schneider R."/>
            <person name="Smith A.J."/>
            <person name="Vanacova S."/>
            <person name="Villalvazo M."/>
            <person name="Haas B.J."/>
            <person name="Pertea M."/>
            <person name="Feldblyum T.V."/>
            <person name="Utterback T.R."/>
            <person name="Shu C.L."/>
            <person name="Osoegawa K."/>
            <person name="de Jong P.J."/>
            <person name="Hrdy I."/>
            <person name="Horvathova L."/>
            <person name="Zubacova Z."/>
            <person name="Dolezal P."/>
            <person name="Malik S.B."/>
            <person name="Logsdon J.M. Jr."/>
            <person name="Henze K."/>
            <person name="Gupta A."/>
            <person name="Wang C.C."/>
            <person name="Dunne R.L."/>
            <person name="Upcroft J.A."/>
            <person name="Upcroft P."/>
            <person name="White O."/>
            <person name="Salzberg S.L."/>
            <person name="Tang P."/>
            <person name="Chiu C.-H."/>
            <person name="Lee Y.-S."/>
            <person name="Embley T.M."/>
            <person name="Coombs G.H."/>
            <person name="Mottram J.C."/>
            <person name="Tachezy J."/>
            <person name="Fraser-Liggett C.M."/>
            <person name="Johnson P.J."/>
        </authorList>
    </citation>
    <scope>NUCLEOTIDE SEQUENCE [LARGE SCALE GENOMIC DNA]</scope>
    <source>
        <strain evidence="1">G3</strain>
    </source>
</reference>
<evidence type="ECO:0000313" key="1">
    <source>
        <dbReference type="EMBL" id="EAX92222.1"/>
    </source>
</evidence>
<gene>
    <name evidence="1" type="ORF">TVAG_132670</name>
</gene>
<name>A2FSA6_TRIV3</name>
<dbReference type="KEGG" id="tva:4749931"/>
<dbReference type="Proteomes" id="UP000001542">
    <property type="component" value="Unassembled WGS sequence"/>
</dbReference>